<protein>
    <submittedName>
        <fullName evidence="2">Uncharacterized protein</fullName>
    </submittedName>
</protein>
<dbReference type="EMBL" id="RXHI01000023">
    <property type="protein sequence ID" value="RUA22156.1"/>
    <property type="molecule type" value="Genomic_DNA"/>
</dbReference>
<feature type="region of interest" description="Disordered" evidence="1">
    <location>
        <begin position="1"/>
        <end position="20"/>
    </location>
</feature>
<dbReference type="AlphaFoldDB" id="A0A432JIF9"/>
<evidence type="ECO:0000313" key="2">
    <source>
        <dbReference type="EMBL" id="RUA22156.1"/>
    </source>
</evidence>
<sequence length="66" mass="7271">MGLQNVTPTGRYAPAALRRRPRQRPLQLGLPVVADRESRDQLGRLLAALEEAGASREPLGIEIKQL</sequence>
<organism evidence="2">
    <name type="scientific">Billgrantia gudaonensis</name>
    <dbReference type="NCBI Taxonomy" id="376427"/>
    <lineage>
        <taxon>Bacteria</taxon>
        <taxon>Pseudomonadati</taxon>
        <taxon>Pseudomonadota</taxon>
        <taxon>Gammaproteobacteria</taxon>
        <taxon>Oceanospirillales</taxon>
        <taxon>Halomonadaceae</taxon>
        <taxon>Billgrantia</taxon>
    </lineage>
</organism>
<gene>
    <name evidence="2" type="ORF">DSL92_07505</name>
</gene>
<reference evidence="2" key="1">
    <citation type="submission" date="2018-12" db="EMBL/GenBank/DDBJ databases">
        <authorList>
            <person name="Jadhav K."/>
            <person name="Kushwaha B."/>
            <person name="Jadhav I."/>
        </authorList>
    </citation>
    <scope>NUCLEOTIDE SEQUENCE [LARGE SCALE GENOMIC DNA]</scope>
    <source>
        <strain evidence="2">SBS 10</strain>
    </source>
</reference>
<comment type="caution">
    <text evidence="2">The sequence shown here is derived from an EMBL/GenBank/DDBJ whole genome shotgun (WGS) entry which is preliminary data.</text>
</comment>
<proteinExistence type="predicted"/>
<accession>A0A432JIF9</accession>
<name>A0A432JIF9_9GAMM</name>
<evidence type="ECO:0000256" key="1">
    <source>
        <dbReference type="SAM" id="MobiDB-lite"/>
    </source>
</evidence>